<feature type="binding site" evidence="11">
    <location>
        <position position="35"/>
    </location>
    <ligand>
        <name>NAD(+)</name>
        <dbReference type="ChEBI" id="CHEBI:57540"/>
    </ligand>
</feature>
<dbReference type="AlphaFoldDB" id="A0A7S9QF73"/>
<dbReference type="SUPFAM" id="SSF51735">
    <property type="entry name" value="NAD(P)-binding Rossmann-fold domains"/>
    <property type="match status" value="1"/>
</dbReference>
<dbReference type="InterPro" id="IPR014027">
    <property type="entry name" value="UDP-Glc/GDP-Man_DH_C"/>
</dbReference>
<sequence>MRIAVIGTGYVGLVSGICFSDFGHEVVCVDRDAGKIEKLRAGDVPIYEPGLDALMEKNVAGGRLSFTTDLGSAVAAADAVFIAVGTPTRRGDGHADLTFVNAAAKEIAEHLSGYTVVVTKSTVPVGTNRAVAQIIRKANPQAEFDIASNPEFLREGAAIEDFMRPDRVVVGAETEQAREVMAAIYSPLSLRDAPVIYTDLESAEMIKYAANAFLATKITFINEIAGLCERTGANAKSVARGMGLDSRIGPKFLNAGPGYGGSCFPKDTRALARIGQEHAHPMRIVETVIDVNEAVKRRMIDKVLDLVDYEATGKRIAVLGVTFKPDTDDMREAPSLAVVPALIGAGAEVHVVDPEGRSEGERLLPGVTWHEDAYSAAKGADAVVILTEWNQFRALDLRKLKEIMRTPKLADLRNIYGPDQAAAAEFDYVGIGFGNS</sequence>
<evidence type="ECO:0000313" key="13">
    <source>
        <dbReference type="EMBL" id="QPH55956.1"/>
    </source>
</evidence>
<dbReference type="SMART" id="SM00984">
    <property type="entry name" value="UDPG_MGDP_dh_C"/>
    <property type="match status" value="1"/>
</dbReference>
<dbReference type="GO" id="GO:0006065">
    <property type="term" value="P:UDP-glucuronate biosynthetic process"/>
    <property type="evidence" value="ECO:0007669"/>
    <property type="project" value="UniProtKB-UniPathway"/>
</dbReference>
<comment type="similarity">
    <text evidence="2 8">Belongs to the UDP-glucose/GDP-mannose dehydrogenase family.</text>
</comment>
<dbReference type="SUPFAM" id="SSF48179">
    <property type="entry name" value="6-phosphogluconate dehydrogenase C-terminal domain-like"/>
    <property type="match status" value="1"/>
</dbReference>
<dbReference type="UniPathway" id="UPA00038">
    <property type="reaction ID" value="UER00491"/>
</dbReference>
<dbReference type="InterPro" id="IPR017476">
    <property type="entry name" value="UDP-Glc/GDP-Man"/>
</dbReference>
<dbReference type="InterPro" id="IPR036220">
    <property type="entry name" value="UDP-Glc/GDP-Man_DH_C_sf"/>
</dbReference>
<evidence type="ECO:0000256" key="9">
    <source>
        <dbReference type="PIRSR" id="PIRSR500134-1"/>
    </source>
</evidence>
<feature type="binding site" evidence="10">
    <location>
        <position position="324"/>
    </location>
    <ligand>
        <name>substrate</name>
    </ligand>
</feature>
<dbReference type="PIRSF" id="PIRSF000124">
    <property type="entry name" value="UDPglc_GDPman_dh"/>
    <property type="match status" value="1"/>
</dbReference>
<proteinExistence type="inferred from homology"/>
<dbReference type="InterPro" id="IPR036291">
    <property type="entry name" value="NAD(P)-bd_dom_sf"/>
</dbReference>
<protein>
    <recommendedName>
        <fullName evidence="4 8">UDP-glucose 6-dehydrogenase</fullName>
        <ecNumber evidence="3 8">1.1.1.22</ecNumber>
    </recommendedName>
</protein>
<feature type="domain" description="UDP-glucose/GDP-mannose dehydrogenase C-terminal" evidence="12">
    <location>
        <begin position="317"/>
        <end position="418"/>
    </location>
</feature>
<dbReference type="GO" id="GO:0003979">
    <property type="term" value="F:UDP-glucose 6-dehydrogenase activity"/>
    <property type="evidence" value="ECO:0007669"/>
    <property type="project" value="UniProtKB-EC"/>
</dbReference>
<gene>
    <name evidence="13" type="ORF">I0K15_09605</name>
</gene>
<dbReference type="InterPro" id="IPR028357">
    <property type="entry name" value="UDPglc_DH_bac"/>
</dbReference>
<keyword evidence="5 8" id="KW-0560">Oxidoreductase</keyword>
<feature type="binding site" evidence="11">
    <location>
        <position position="122"/>
    </location>
    <ligand>
        <name>NAD(+)</name>
        <dbReference type="ChEBI" id="CHEBI:57540"/>
    </ligand>
</feature>
<keyword evidence="14" id="KW-1185">Reference proteome</keyword>
<dbReference type="GO" id="GO:0051287">
    <property type="term" value="F:NAD binding"/>
    <property type="evidence" value="ECO:0007669"/>
    <property type="project" value="InterPro"/>
</dbReference>
<feature type="binding site" evidence="11">
    <location>
        <position position="86"/>
    </location>
    <ligand>
        <name>NAD(+)</name>
        <dbReference type="ChEBI" id="CHEBI:57540"/>
    </ligand>
</feature>
<evidence type="ECO:0000256" key="8">
    <source>
        <dbReference type="PIRNR" id="PIRNR000124"/>
    </source>
</evidence>
<feature type="binding site" evidence="11">
    <location>
        <position position="331"/>
    </location>
    <ligand>
        <name>NAD(+)</name>
        <dbReference type="ChEBI" id="CHEBI:57540"/>
    </ligand>
</feature>
<evidence type="ECO:0000256" key="3">
    <source>
        <dbReference type="ARBA" id="ARBA00012954"/>
    </source>
</evidence>
<feature type="binding site" evidence="10">
    <location>
        <position position="207"/>
    </location>
    <ligand>
        <name>substrate</name>
    </ligand>
</feature>
<dbReference type="PANTHER" id="PTHR43750">
    <property type="entry name" value="UDP-GLUCOSE 6-DEHYDROGENASE TUAD"/>
    <property type="match status" value="1"/>
</dbReference>
<dbReference type="PIRSF" id="PIRSF500134">
    <property type="entry name" value="UDPglc_DH_bac"/>
    <property type="match status" value="1"/>
</dbReference>
<feature type="binding site" evidence="11">
    <location>
        <position position="30"/>
    </location>
    <ligand>
        <name>NAD(+)</name>
        <dbReference type="ChEBI" id="CHEBI:57540"/>
    </ligand>
</feature>
<dbReference type="NCBIfam" id="TIGR03026">
    <property type="entry name" value="NDP-sugDHase"/>
    <property type="match status" value="1"/>
</dbReference>
<dbReference type="InterPro" id="IPR008927">
    <property type="entry name" value="6-PGluconate_DH-like_C_sf"/>
</dbReference>
<accession>A0A7S9QF73</accession>
<comment type="catalytic activity">
    <reaction evidence="7 8">
        <text>UDP-alpha-D-glucose + 2 NAD(+) + H2O = UDP-alpha-D-glucuronate + 2 NADH + 3 H(+)</text>
        <dbReference type="Rhea" id="RHEA:23596"/>
        <dbReference type="ChEBI" id="CHEBI:15377"/>
        <dbReference type="ChEBI" id="CHEBI:15378"/>
        <dbReference type="ChEBI" id="CHEBI:57540"/>
        <dbReference type="ChEBI" id="CHEBI:57945"/>
        <dbReference type="ChEBI" id="CHEBI:58052"/>
        <dbReference type="ChEBI" id="CHEBI:58885"/>
        <dbReference type="EC" id="1.1.1.22"/>
    </reaction>
</comment>
<evidence type="ECO:0000256" key="4">
    <source>
        <dbReference type="ARBA" id="ARBA00015132"/>
    </source>
</evidence>
<comment type="pathway">
    <text evidence="1">Nucleotide-sugar biosynthesis; UDP-alpha-D-glucuronate biosynthesis; UDP-alpha-D-glucuronate from UDP-alpha-D-glucose: step 1/1.</text>
</comment>
<dbReference type="Gene3D" id="3.40.50.720">
    <property type="entry name" value="NAD(P)-binding Rossmann-like Domain"/>
    <property type="match status" value="2"/>
</dbReference>
<dbReference type="Pfam" id="PF03721">
    <property type="entry name" value="UDPG_MGDP_dh_N"/>
    <property type="match status" value="1"/>
</dbReference>
<evidence type="ECO:0000256" key="2">
    <source>
        <dbReference type="ARBA" id="ARBA00006601"/>
    </source>
</evidence>
<feature type="active site" description="Nucleophile" evidence="9">
    <location>
        <position position="263"/>
    </location>
</feature>
<dbReference type="GO" id="GO:0000271">
    <property type="term" value="P:polysaccharide biosynthetic process"/>
    <property type="evidence" value="ECO:0007669"/>
    <property type="project" value="InterPro"/>
</dbReference>
<dbReference type="EMBL" id="CP064942">
    <property type="protein sequence ID" value="QPH55956.1"/>
    <property type="molecule type" value="Genomic_DNA"/>
</dbReference>
<evidence type="ECO:0000259" key="12">
    <source>
        <dbReference type="SMART" id="SM00984"/>
    </source>
</evidence>
<evidence type="ECO:0000256" key="11">
    <source>
        <dbReference type="PIRSR" id="PIRSR500134-3"/>
    </source>
</evidence>
<dbReference type="PANTHER" id="PTHR43750:SF3">
    <property type="entry name" value="UDP-GLUCOSE 6-DEHYDROGENASE TUAD"/>
    <property type="match status" value="1"/>
</dbReference>
<dbReference type="Gene3D" id="1.20.5.100">
    <property type="entry name" value="Cytochrome c1, transmembrane anchor, C-terminal"/>
    <property type="match status" value="1"/>
</dbReference>
<feature type="binding site" evidence="10">
    <location>
        <begin position="252"/>
        <end position="256"/>
    </location>
    <ligand>
        <name>substrate</name>
    </ligand>
</feature>
<name>A0A7S9QF73_9RHOB</name>
<dbReference type="Proteomes" id="UP000594800">
    <property type="component" value="Chromosome"/>
</dbReference>
<dbReference type="Pfam" id="PF03720">
    <property type="entry name" value="UDPG_MGDP_dh_C"/>
    <property type="match status" value="1"/>
</dbReference>
<dbReference type="SUPFAM" id="SSF52413">
    <property type="entry name" value="UDP-glucose/GDP-mannose dehydrogenase C-terminal domain"/>
    <property type="match status" value="1"/>
</dbReference>
<dbReference type="RefSeq" id="WP_196105218.1">
    <property type="nucleotide sequence ID" value="NZ_CP064942.1"/>
</dbReference>
<reference evidence="13 14" key="1">
    <citation type="submission" date="2020-11" db="EMBL/GenBank/DDBJ databases">
        <title>Description of Pontivivens ytuae sp. nov. isolated from deep sea sediment of Mariana Trench.</title>
        <authorList>
            <person name="Wang Z."/>
            <person name="Sun Q.-L."/>
            <person name="Xu X.-D."/>
            <person name="Tang Y.-Z."/>
            <person name="Zhang J."/>
        </authorList>
    </citation>
    <scope>NUCLEOTIDE SEQUENCE [LARGE SCALE GENOMIC DNA]</scope>
    <source>
        <strain evidence="13 14">MT2928</strain>
    </source>
</reference>
<evidence type="ECO:0000256" key="1">
    <source>
        <dbReference type="ARBA" id="ARBA00004701"/>
    </source>
</evidence>
<organism evidence="13 14">
    <name type="scientific">Pontivivens ytuae</name>
    <dbReference type="NCBI Taxonomy" id="2789856"/>
    <lineage>
        <taxon>Bacteria</taxon>
        <taxon>Pseudomonadati</taxon>
        <taxon>Pseudomonadota</taxon>
        <taxon>Alphaproteobacteria</taxon>
        <taxon>Rhodobacterales</taxon>
        <taxon>Paracoccaceae</taxon>
        <taxon>Pontivivens</taxon>
    </lineage>
</organism>
<feature type="binding site" evidence="11">
    <location>
        <position position="155"/>
    </location>
    <ligand>
        <name>NAD(+)</name>
        <dbReference type="ChEBI" id="CHEBI:57540"/>
    </ligand>
</feature>
<dbReference type="InterPro" id="IPR001732">
    <property type="entry name" value="UDP-Glc/GDP-Man_DH_N"/>
</dbReference>
<dbReference type="InterPro" id="IPR014026">
    <property type="entry name" value="UDP-Glc/GDP-Man_DH_dimer"/>
</dbReference>
<evidence type="ECO:0000256" key="7">
    <source>
        <dbReference type="ARBA" id="ARBA00047473"/>
    </source>
</evidence>
<dbReference type="KEGG" id="poz:I0K15_09605"/>
<feature type="binding site" evidence="10">
    <location>
        <begin position="152"/>
        <end position="155"/>
    </location>
    <ligand>
        <name>substrate</name>
    </ligand>
</feature>
<dbReference type="Pfam" id="PF00984">
    <property type="entry name" value="UDPG_MGDP_dh"/>
    <property type="match status" value="1"/>
</dbReference>
<evidence type="ECO:0000313" key="14">
    <source>
        <dbReference type="Proteomes" id="UP000594800"/>
    </source>
</evidence>
<keyword evidence="6 8" id="KW-0520">NAD</keyword>
<feature type="binding site" evidence="10">
    <location>
        <position position="260"/>
    </location>
    <ligand>
        <name>substrate</name>
    </ligand>
</feature>
<evidence type="ECO:0000256" key="5">
    <source>
        <dbReference type="ARBA" id="ARBA00023002"/>
    </source>
</evidence>
<evidence type="ECO:0000256" key="6">
    <source>
        <dbReference type="ARBA" id="ARBA00023027"/>
    </source>
</evidence>
<dbReference type="EC" id="1.1.1.22" evidence="3 8"/>
<evidence type="ECO:0000256" key="10">
    <source>
        <dbReference type="PIRSR" id="PIRSR500134-2"/>
    </source>
</evidence>
<feature type="binding site" evidence="11">
    <location>
        <position position="266"/>
    </location>
    <ligand>
        <name>NAD(+)</name>
        <dbReference type="ChEBI" id="CHEBI:57540"/>
    </ligand>
</feature>